<protein>
    <recommendedName>
        <fullName evidence="3">DUF6535 domain-containing protein</fullName>
    </recommendedName>
</protein>
<keyword evidence="2" id="KW-1133">Transmembrane helix</keyword>
<feature type="transmembrane region" description="Helical" evidence="2">
    <location>
        <begin position="203"/>
        <end position="225"/>
    </location>
</feature>
<keyword evidence="2" id="KW-0472">Membrane</keyword>
<feature type="compositionally biased region" description="Basic and acidic residues" evidence="1">
    <location>
        <begin position="78"/>
        <end position="88"/>
    </location>
</feature>
<keyword evidence="2" id="KW-0812">Transmembrane</keyword>
<feature type="domain" description="DUF6535" evidence="3">
    <location>
        <begin position="99"/>
        <end position="287"/>
    </location>
</feature>
<dbReference type="Pfam" id="PF20153">
    <property type="entry name" value="DUF6535"/>
    <property type="match status" value="1"/>
</dbReference>
<dbReference type="EMBL" id="JARIHO010000020">
    <property type="protein sequence ID" value="KAJ7346898.1"/>
    <property type="molecule type" value="Genomic_DNA"/>
</dbReference>
<proteinExistence type="predicted"/>
<dbReference type="SUPFAM" id="SSF48371">
    <property type="entry name" value="ARM repeat"/>
    <property type="match status" value="1"/>
</dbReference>
<evidence type="ECO:0000256" key="1">
    <source>
        <dbReference type="SAM" id="MobiDB-lite"/>
    </source>
</evidence>
<feature type="region of interest" description="Disordered" evidence="1">
    <location>
        <begin position="1"/>
        <end position="95"/>
    </location>
</feature>
<evidence type="ECO:0000256" key="2">
    <source>
        <dbReference type="SAM" id="Phobius"/>
    </source>
</evidence>
<keyword evidence="5" id="KW-1185">Reference proteome</keyword>
<accession>A0AAD7A084</accession>
<dbReference type="InterPro" id="IPR011989">
    <property type="entry name" value="ARM-like"/>
</dbReference>
<comment type="caution">
    <text evidence="4">The sequence shown here is derived from an EMBL/GenBank/DDBJ whole genome shotgun (WGS) entry which is preliminary data.</text>
</comment>
<evidence type="ECO:0000313" key="5">
    <source>
        <dbReference type="Proteomes" id="UP001218218"/>
    </source>
</evidence>
<dbReference type="InterPro" id="IPR045338">
    <property type="entry name" value="DUF6535"/>
</dbReference>
<feature type="transmembrane region" description="Helical" evidence="2">
    <location>
        <begin position="262"/>
        <end position="287"/>
    </location>
</feature>
<sequence>MSEFRRSSFKSPGPSRAPTPVASRYKQPRFAYQDSLEVPVSRSHSRARPGRTVEIPFTDPINRQANLNKVPPTGPLPKSEKDGIRDGSGEETSENARVWHIYNDEAHRADTLMTDGWSRSIDVLLGEEDKSSRYQPTELFQVFTGLFSAVLTTFIIQSYQLMLPAAADTTNVLLVNLIALQFNSTEPPSIPSGPQSTNVQIHWVNGLWFSALACSLSTALISMLAKQWLQAYLPNVSGSPRHRARQRQARFMNLEAWLVPEIINALPLLLHVALLLFFAGLVVLLWSVDLAISLATWIIVLFAYTFYFASIGVALLNPACPYQHPIADRLRLWLSPDPKSPPPPIFVSNHKKQPFEDPGKYIYDARASVATFEDAIDATALAWLFNKSTDQAVVSAALQAIAGLPRDFSALRILRDAGALPLIEHGFQNCYHKDTTVDLQWHLVDAESAELYCRAWMRLTRGTAEQWPFDIVEPLWMLQDDTHPDAAAIASCAVALSSFDSHMSQWELLAYLARCTAGETQLSETTQCCILDSISECLVRWEMPLVVIEDTAVRAVPVLLRMLHLTEDLPNSKVRSAAALALYIVTCGEAVDLGLYMSEEKRRREYCELMIEALSAIVATPARFGVHDALLDIVGAELARLATPIVAQSERSSLSALYAAGRIAQGNVPDSVLADVLHLLFPPALTQPQQSVFVTTLIETLETSSHPDITNWAVRLLEVLLSRCSLAVLQAFVESNGINAVVRAARAGAVDSRRLQIDSLRTMCAFIASTTREYKTTPTSHPTLDIHIEALLQSDFFDTLCSIVASRRWWLFEVSGHWLPAIVELCRIRPDAKVWLNVLKTFKEFAERNVGEDGYSETLSHLEVIKKVSEEDSTPVSAVEVSGDYYK</sequence>
<reference evidence="4" key="1">
    <citation type="submission" date="2023-03" db="EMBL/GenBank/DDBJ databases">
        <title>Massive genome expansion in bonnet fungi (Mycena s.s.) driven by repeated elements and novel gene families across ecological guilds.</title>
        <authorList>
            <consortium name="Lawrence Berkeley National Laboratory"/>
            <person name="Harder C.B."/>
            <person name="Miyauchi S."/>
            <person name="Viragh M."/>
            <person name="Kuo A."/>
            <person name="Thoen E."/>
            <person name="Andreopoulos B."/>
            <person name="Lu D."/>
            <person name="Skrede I."/>
            <person name="Drula E."/>
            <person name="Henrissat B."/>
            <person name="Morin E."/>
            <person name="Kohler A."/>
            <person name="Barry K."/>
            <person name="LaButti K."/>
            <person name="Morin E."/>
            <person name="Salamov A."/>
            <person name="Lipzen A."/>
            <person name="Mereny Z."/>
            <person name="Hegedus B."/>
            <person name="Baldrian P."/>
            <person name="Stursova M."/>
            <person name="Weitz H."/>
            <person name="Taylor A."/>
            <person name="Grigoriev I.V."/>
            <person name="Nagy L.G."/>
            <person name="Martin F."/>
            <person name="Kauserud H."/>
        </authorList>
    </citation>
    <scope>NUCLEOTIDE SEQUENCE</scope>
    <source>
        <strain evidence="4">CBHHK002</strain>
    </source>
</reference>
<dbReference type="AlphaFoldDB" id="A0AAD7A084"/>
<dbReference type="Gene3D" id="1.25.10.10">
    <property type="entry name" value="Leucine-rich Repeat Variant"/>
    <property type="match status" value="1"/>
</dbReference>
<organism evidence="4 5">
    <name type="scientific">Mycena albidolilacea</name>
    <dbReference type="NCBI Taxonomy" id="1033008"/>
    <lineage>
        <taxon>Eukaryota</taxon>
        <taxon>Fungi</taxon>
        <taxon>Dikarya</taxon>
        <taxon>Basidiomycota</taxon>
        <taxon>Agaricomycotina</taxon>
        <taxon>Agaricomycetes</taxon>
        <taxon>Agaricomycetidae</taxon>
        <taxon>Agaricales</taxon>
        <taxon>Marasmiineae</taxon>
        <taxon>Mycenaceae</taxon>
        <taxon>Mycena</taxon>
    </lineage>
</organism>
<gene>
    <name evidence="4" type="ORF">DFH08DRAFT_1007273</name>
</gene>
<evidence type="ECO:0000313" key="4">
    <source>
        <dbReference type="EMBL" id="KAJ7346898.1"/>
    </source>
</evidence>
<feature type="transmembrane region" description="Helical" evidence="2">
    <location>
        <begin position="294"/>
        <end position="316"/>
    </location>
</feature>
<dbReference type="Proteomes" id="UP001218218">
    <property type="component" value="Unassembled WGS sequence"/>
</dbReference>
<dbReference type="InterPro" id="IPR016024">
    <property type="entry name" value="ARM-type_fold"/>
</dbReference>
<name>A0AAD7A084_9AGAR</name>
<evidence type="ECO:0000259" key="3">
    <source>
        <dbReference type="Pfam" id="PF20153"/>
    </source>
</evidence>